<keyword evidence="1" id="KW-0732">Signal</keyword>
<organism evidence="2 3">
    <name type="scientific">Hyaloperonospora brassicae</name>
    <name type="common">Brassica downy mildew</name>
    <name type="synonym">Peronospora brassicae</name>
    <dbReference type="NCBI Taxonomy" id="162125"/>
    <lineage>
        <taxon>Eukaryota</taxon>
        <taxon>Sar</taxon>
        <taxon>Stramenopiles</taxon>
        <taxon>Oomycota</taxon>
        <taxon>Peronosporomycetes</taxon>
        <taxon>Peronosporales</taxon>
        <taxon>Peronosporaceae</taxon>
        <taxon>Hyaloperonospora</taxon>
    </lineage>
</organism>
<keyword evidence="3" id="KW-1185">Reference proteome</keyword>
<accession>A0AAV0SVY4</accession>
<evidence type="ECO:0008006" key="4">
    <source>
        <dbReference type="Google" id="ProtNLM"/>
    </source>
</evidence>
<name>A0AAV0SVY4_HYABA</name>
<evidence type="ECO:0000313" key="3">
    <source>
        <dbReference type="Proteomes" id="UP001162031"/>
    </source>
</evidence>
<dbReference type="AlphaFoldDB" id="A0AAV0SVY4"/>
<evidence type="ECO:0000313" key="2">
    <source>
        <dbReference type="EMBL" id="CAI5708991.1"/>
    </source>
</evidence>
<gene>
    <name evidence="2" type="ORF">HBR001_LOCUS193</name>
</gene>
<sequence length="456" mass="50396">MRLYGVVLLPCAAYLTCTTGSAGAPTSPQSTSNYLAEELTDVHHDTTKRTLRAANASSGAEERALDFSRLTEGLQSLGAKPASLVKANKWHFQGTTGEEALAKLHGSNLAGKLSAPSARVEENVAGLQKLWNGLSETDMKALMKLFSIQKQKDPTGSPLMFDALSLYYGEMSVAKMLVTARSAGGFRGKAAAELLKQKAWDLVHRDTSLEKFFVTYAVKSDNTFTTEAWKLDLLAGYLKANNQYRHRKVELLDALVTGYGGVDQLAPVLMKHGPENLIASKFFTEIIKKWYKQSLSAEQVLAALKLPRADNAFDKVYVKIVDAFVDKWRQQNAAVKDVDYVKKLVVSHADDELAVITAKARAADSDEQVTTTVQEVEKQLLARAREKEDGKTIDANKIVELAGPLNGNQMGYLQSILFRYNKIKGSQAAAVRKKERKALSERERENALLLQRYLNY</sequence>
<protein>
    <recommendedName>
        <fullName evidence="4">RxLR effector candidate protein</fullName>
    </recommendedName>
</protein>
<feature type="chain" id="PRO_5043841271" description="RxLR effector candidate protein" evidence="1">
    <location>
        <begin position="24"/>
        <end position="456"/>
    </location>
</feature>
<feature type="signal peptide" evidence="1">
    <location>
        <begin position="1"/>
        <end position="23"/>
    </location>
</feature>
<proteinExistence type="predicted"/>
<dbReference type="Proteomes" id="UP001162031">
    <property type="component" value="Unassembled WGS sequence"/>
</dbReference>
<evidence type="ECO:0000256" key="1">
    <source>
        <dbReference type="SAM" id="SignalP"/>
    </source>
</evidence>
<comment type="caution">
    <text evidence="2">The sequence shown here is derived from an EMBL/GenBank/DDBJ whole genome shotgun (WGS) entry which is preliminary data.</text>
</comment>
<reference evidence="2" key="1">
    <citation type="submission" date="2022-12" db="EMBL/GenBank/DDBJ databases">
        <authorList>
            <person name="Webb A."/>
        </authorList>
    </citation>
    <scope>NUCLEOTIDE SEQUENCE</scope>
    <source>
        <strain evidence="2">Hp1</strain>
    </source>
</reference>
<dbReference type="EMBL" id="CANTFL010000028">
    <property type="protein sequence ID" value="CAI5708991.1"/>
    <property type="molecule type" value="Genomic_DNA"/>
</dbReference>